<sequence>MRPRHLLPIAVGLAAGIYMLSGAVPRLAAQAAGVEGVFHATRCTQELDSDGDEHWMCEGSFAAGDGSFAIPRVEVDTSFDTRPDGPRAAFVLGPSATTAVRPGVLVWLGPGAGGVLSLTFPAWAAVAASRDALARARGRRRGSRVDTADGAGPVPGPGAEPRAKTAPQPDM</sequence>
<keyword evidence="3" id="KW-1185">Reference proteome</keyword>
<protein>
    <submittedName>
        <fullName evidence="2">Uncharacterized protein</fullName>
    </submittedName>
</protein>
<proteinExistence type="predicted"/>
<comment type="caution">
    <text evidence="2">The sequence shown here is derived from an EMBL/GenBank/DDBJ whole genome shotgun (WGS) entry which is preliminary data.</text>
</comment>
<reference evidence="2 3" key="1">
    <citation type="submission" date="2016-08" db="EMBL/GenBank/DDBJ databases">
        <title>The complete genome of Streptomyces subrutilus 10-1-1.</title>
        <authorList>
            <person name="Chen X."/>
        </authorList>
    </citation>
    <scope>NUCLEOTIDE SEQUENCE [LARGE SCALE GENOMIC DNA]</scope>
    <source>
        <strain evidence="2 3">10-1-1</strain>
    </source>
</reference>
<dbReference type="STRING" id="36818.BGK67_20165"/>
<evidence type="ECO:0000256" key="1">
    <source>
        <dbReference type="SAM" id="MobiDB-lite"/>
    </source>
</evidence>
<dbReference type="EMBL" id="MEHK01000001">
    <property type="protein sequence ID" value="OEJ33333.1"/>
    <property type="molecule type" value="Genomic_DNA"/>
</dbReference>
<accession>A0A1E5PV36</accession>
<feature type="compositionally biased region" description="Low complexity" evidence="1">
    <location>
        <begin position="148"/>
        <end position="160"/>
    </location>
</feature>
<dbReference type="AlphaFoldDB" id="A0A1E5PV36"/>
<feature type="region of interest" description="Disordered" evidence="1">
    <location>
        <begin position="135"/>
        <end position="171"/>
    </location>
</feature>
<evidence type="ECO:0000313" key="2">
    <source>
        <dbReference type="EMBL" id="OEJ33333.1"/>
    </source>
</evidence>
<dbReference type="Proteomes" id="UP000095705">
    <property type="component" value="Unassembled WGS sequence"/>
</dbReference>
<evidence type="ECO:0000313" key="3">
    <source>
        <dbReference type="Proteomes" id="UP000095705"/>
    </source>
</evidence>
<gene>
    <name evidence="2" type="ORF">BGK67_20165</name>
</gene>
<name>A0A1E5PV36_9ACTN</name>
<organism evidence="2 3">
    <name type="scientific">Streptomyces subrutilus</name>
    <dbReference type="NCBI Taxonomy" id="36818"/>
    <lineage>
        <taxon>Bacteria</taxon>
        <taxon>Bacillati</taxon>
        <taxon>Actinomycetota</taxon>
        <taxon>Actinomycetes</taxon>
        <taxon>Kitasatosporales</taxon>
        <taxon>Streptomycetaceae</taxon>
        <taxon>Streptomyces</taxon>
    </lineage>
</organism>